<dbReference type="AlphaFoldDB" id="A0A7D9JEQ2"/>
<feature type="non-terminal residue" evidence="1">
    <location>
        <position position="190"/>
    </location>
</feature>
<evidence type="ECO:0000313" key="1">
    <source>
        <dbReference type="EMBL" id="CAB4028166.1"/>
    </source>
</evidence>
<reference evidence="1" key="1">
    <citation type="submission" date="2020-04" db="EMBL/GenBank/DDBJ databases">
        <authorList>
            <person name="Alioto T."/>
            <person name="Alioto T."/>
            <person name="Gomez Garrido J."/>
        </authorList>
    </citation>
    <scope>NUCLEOTIDE SEQUENCE</scope>
    <source>
        <strain evidence="1">A484AB</strain>
    </source>
</reference>
<protein>
    <submittedName>
        <fullName evidence="1">Uncharacterized protein</fullName>
    </submittedName>
</protein>
<dbReference type="EMBL" id="CACRXK020015294">
    <property type="protein sequence ID" value="CAB4028166.1"/>
    <property type="molecule type" value="Genomic_DNA"/>
</dbReference>
<gene>
    <name evidence="1" type="ORF">PACLA_8A053220</name>
</gene>
<comment type="caution">
    <text evidence="1">The sequence shown here is derived from an EMBL/GenBank/DDBJ whole genome shotgun (WGS) entry which is preliminary data.</text>
</comment>
<proteinExistence type="predicted"/>
<name>A0A7D9JEQ2_PARCT</name>
<dbReference type="Proteomes" id="UP001152795">
    <property type="component" value="Unassembled WGS sequence"/>
</dbReference>
<sequence length="190" mass="21868">MSTRTTLGLGTLVEETILKESGDSYGRYKIKRYIKSTLHELTFIGNRFKLQVSDPSYKLRYQYALEFWRERTANEELADAKKLINELREKLNSKDCIYSEAEESNTNLDGFFSKQITPTKAGKRATKPNAVEKLVWYVTSKCEDKFYVKSANNCEAEIEISRQEILCSYKLIRPGDEVKVIPCLGDKHSA</sequence>
<accession>A0A7D9JEQ2</accession>
<keyword evidence="2" id="KW-1185">Reference proteome</keyword>
<evidence type="ECO:0000313" key="2">
    <source>
        <dbReference type="Proteomes" id="UP001152795"/>
    </source>
</evidence>
<organism evidence="1 2">
    <name type="scientific">Paramuricea clavata</name>
    <name type="common">Red gorgonian</name>
    <name type="synonym">Violescent sea-whip</name>
    <dbReference type="NCBI Taxonomy" id="317549"/>
    <lineage>
        <taxon>Eukaryota</taxon>
        <taxon>Metazoa</taxon>
        <taxon>Cnidaria</taxon>
        <taxon>Anthozoa</taxon>
        <taxon>Octocorallia</taxon>
        <taxon>Malacalcyonacea</taxon>
        <taxon>Plexauridae</taxon>
        <taxon>Paramuricea</taxon>
    </lineage>
</organism>